<protein>
    <submittedName>
        <fullName evidence="1">Uncharacterized protein</fullName>
    </submittedName>
</protein>
<comment type="caution">
    <text evidence="1">The sequence shown here is derived from an EMBL/GenBank/DDBJ whole genome shotgun (WGS) entry which is preliminary data.</text>
</comment>
<dbReference type="EMBL" id="JAYMYS010000001">
    <property type="protein sequence ID" value="KAK7411954.1"/>
    <property type="molecule type" value="Genomic_DNA"/>
</dbReference>
<sequence length="169" mass="18691">MFPKEVFRIKEDGSSEVGSVDISFIALKENIVSRVVGMDEQPSFAIRAAMVEETKLNGIFRFAQQIEICQAVLKTDGAQGLCTHGDDMHAHRPAGACVSCTLGDEWMGRRGALNICVGQQRITKLGCEKEMYNCDRMDLSWDRELALTLSYKYRSKSLGHSNGPGMGQP</sequence>
<evidence type="ECO:0000313" key="2">
    <source>
        <dbReference type="Proteomes" id="UP001386955"/>
    </source>
</evidence>
<keyword evidence="2" id="KW-1185">Reference proteome</keyword>
<proteinExistence type="predicted"/>
<dbReference type="Proteomes" id="UP001386955">
    <property type="component" value="Unassembled WGS sequence"/>
</dbReference>
<reference evidence="1 2" key="1">
    <citation type="submission" date="2024-01" db="EMBL/GenBank/DDBJ databases">
        <title>The genomes of 5 underutilized Papilionoideae crops provide insights into root nodulation and disease resistanc.</title>
        <authorList>
            <person name="Jiang F."/>
        </authorList>
    </citation>
    <scope>NUCLEOTIDE SEQUENCE [LARGE SCALE GENOMIC DNA]</scope>
    <source>
        <strain evidence="1">DUOXIRENSHENG_FW03</strain>
        <tissue evidence="1">Leaves</tissue>
    </source>
</reference>
<gene>
    <name evidence="1" type="ORF">VNO78_03399</name>
</gene>
<organism evidence="1 2">
    <name type="scientific">Psophocarpus tetragonolobus</name>
    <name type="common">Winged bean</name>
    <name type="synonym">Dolichos tetragonolobus</name>
    <dbReference type="NCBI Taxonomy" id="3891"/>
    <lineage>
        <taxon>Eukaryota</taxon>
        <taxon>Viridiplantae</taxon>
        <taxon>Streptophyta</taxon>
        <taxon>Embryophyta</taxon>
        <taxon>Tracheophyta</taxon>
        <taxon>Spermatophyta</taxon>
        <taxon>Magnoliopsida</taxon>
        <taxon>eudicotyledons</taxon>
        <taxon>Gunneridae</taxon>
        <taxon>Pentapetalae</taxon>
        <taxon>rosids</taxon>
        <taxon>fabids</taxon>
        <taxon>Fabales</taxon>
        <taxon>Fabaceae</taxon>
        <taxon>Papilionoideae</taxon>
        <taxon>50 kb inversion clade</taxon>
        <taxon>NPAAA clade</taxon>
        <taxon>indigoferoid/millettioid clade</taxon>
        <taxon>Phaseoleae</taxon>
        <taxon>Psophocarpus</taxon>
    </lineage>
</organism>
<accession>A0AAN9T312</accession>
<dbReference type="AlphaFoldDB" id="A0AAN9T312"/>
<name>A0AAN9T312_PSOTE</name>
<evidence type="ECO:0000313" key="1">
    <source>
        <dbReference type="EMBL" id="KAK7411954.1"/>
    </source>
</evidence>